<feature type="non-terminal residue" evidence="2">
    <location>
        <position position="1"/>
    </location>
</feature>
<sequence length="477" mass="49280">ETSGNATFLYQVESPVSLSYSAPLPVASGFYSLRLVLSDAPNAGYLGNDALGVYVFDTSTFEVDAVPLDGAARIYPTAQGPETRHRDQHLSLAGMLESSSPTRTFTSGTSSAPGTMSLSSTTGANFSTCSRTSESSSLTLALTRVQECNAQDGVGDEIGIEGRDLIIAFDGCGPPTPEGFDVAQKKFAPNLASEYLYQGTHCGYLDDGTVAVALEVALVASHARRAAWSGGGLAPVRRAVRPMGETNAPRQQAPTQLSNARAPMPRTARVDRSMTHPGGTRDCVDDQACVAGARRQQPPEAGASESVGTAIAEPVGQRGGSNAAQALQAAENASADDMRARSAQKLRHCQQFAADPAADNWADFSADSCANSGADGGADGAAGPEPPAGGRELGEWAGPLLGARAEGRILGRADGKHPPPRHRARRQPPECNAHDCGICTARQDLIFGSGGCFDDGADGNDGLWSFGVADAAVGDDG</sequence>
<dbReference type="Proteomes" id="UP001189429">
    <property type="component" value="Unassembled WGS sequence"/>
</dbReference>
<name>A0ABN9TNS3_9DINO</name>
<reference evidence="2" key="1">
    <citation type="submission" date="2023-10" db="EMBL/GenBank/DDBJ databases">
        <authorList>
            <person name="Chen Y."/>
            <person name="Shah S."/>
            <person name="Dougan E. K."/>
            <person name="Thang M."/>
            <person name="Chan C."/>
        </authorList>
    </citation>
    <scope>NUCLEOTIDE SEQUENCE [LARGE SCALE GENOMIC DNA]</scope>
</reference>
<keyword evidence="3" id="KW-1185">Reference proteome</keyword>
<evidence type="ECO:0008006" key="4">
    <source>
        <dbReference type="Google" id="ProtNLM"/>
    </source>
</evidence>
<evidence type="ECO:0000256" key="1">
    <source>
        <dbReference type="SAM" id="MobiDB-lite"/>
    </source>
</evidence>
<feature type="region of interest" description="Disordered" evidence="1">
    <location>
        <begin position="373"/>
        <end position="393"/>
    </location>
</feature>
<feature type="region of interest" description="Disordered" evidence="1">
    <location>
        <begin position="410"/>
        <end position="430"/>
    </location>
</feature>
<protein>
    <recommendedName>
        <fullName evidence="4">Malectin domain-containing protein</fullName>
    </recommendedName>
</protein>
<organism evidence="2 3">
    <name type="scientific">Prorocentrum cordatum</name>
    <dbReference type="NCBI Taxonomy" id="2364126"/>
    <lineage>
        <taxon>Eukaryota</taxon>
        <taxon>Sar</taxon>
        <taxon>Alveolata</taxon>
        <taxon>Dinophyceae</taxon>
        <taxon>Prorocentrales</taxon>
        <taxon>Prorocentraceae</taxon>
        <taxon>Prorocentrum</taxon>
    </lineage>
</organism>
<gene>
    <name evidence="2" type="ORF">PCOR1329_LOCUS40621</name>
</gene>
<evidence type="ECO:0000313" key="2">
    <source>
        <dbReference type="EMBL" id="CAK0847412.1"/>
    </source>
</evidence>
<evidence type="ECO:0000313" key="3">
    <source>
        <dbReference type="Proteomes" id="UP001189429"/>
    </source>
</evidence>
<comment type="caution">
    <text evidence="2">The sequence shown here is derived from an EMBL/GenBank/DDBJ whole genome shotgun (WGS) entry which is preliminary data.</text>
</comment>
<accession>A0ABN9TNS3</accession>
<dbReference type="EMBL" id="CAUYUJ010014898">
    <property type="protein sequence ID" value="CAK0847412.1"/>
    <property type="molecule type" value="Genomic_DNA"/>
</dbReference>
<feature type="compositionally biased region" description="Polar residues" evidence="1">
    <location>
        <begin position="248"/>
        <end position="259"/>
    </location>
</feature>
<proteinExistence type="predicted"/>
<feature type="region of interest" description="Disordered" evidence="1">
    <location>
        <begin position="245"/>
        <end position="282"/>
    </location>
</feature>